<dbReference type="Proteomes" id="UP001152533">
    <property type="component" value="Unassembled WGS sequence"/>
</dbReference>
<feature type="compositionally biased region" description="Basic and acidic residues" evidence="1">
    <location>
        <begin position="225"/>
        <end position="245"/>
    </location>
</feature>
<gene>
    <name evidence="2" type="ORF">CGXH109_LOCUS1135</name>
</gene>
<dbReference type="EMBL" id="CAMGZC010000004">
    <property type="protein sequence ID" value="CAI0641117.1"/>
    <property type="molecule type" value="Genomic_DNA"/>
</dbReference>
<feature type="compositionally biased region" description="Basic and acidic residues" evidence="1">
    <location>
        <begin position="352"/>
        <end position="364"/>
    </location>
</feature>
<feature type="region of interest" description="Disordered" evidence="1">
    <location>
        <begin position="212"/>
        <end position="252"/>
    </location>
</feature>
<evidence type="ECO:0000256" key="1">
    <source>
        <dbReference type="SAM" id="MobiDB-lite"/>
    </source>
</evidence>
<feature type="region of interest" description="Disordered" evidence="1">
    <location>
        <begin position="1074"/>
        <end position="1093"/>
    </location>
</feature>
<feature type="compositionally biased region" description="Polar residues" evidence="1">
    <location>
        <begin position="1537"/>
        <end position="1563"/>
    </location>
</feature>
<feature type="region of interest" description="Disordered" evidence="1">
    <location>
        <begin position="1480"/>
        <end position="1563"/>
    </location>
</feature>
<feature type="compositionally biased region" description="Polar residues" evidence="1">
    <location>
        <begin position="1074"/>
        <end position="1087"/>
    </location>
</feature>
<evidence type="ECO:0000313" key="3">
    <source>
        <dbReference type="Proteomes" id="UP001152533"/>
    </source>
</evidence>
<feature type="region of interest" description="Disordered" evidence="1">
    <location>
        <begin position="1781"/>
        <end position="1800"/>
    </location>
</feature>
<feature type="compositionally biased region" description="Polar residues" evidence="1">
    <location>
        <begin position="1508"/>
        <end position="1527"/>
    </location>
</feature>
<keyword evidence="3" id="KW-1185">Reference proteome</keyword>
<feature type="compositionally biased region" description="Low complexity" evidence="1">
    <location>
        <begin position="1493"/>
        <end position="1507"/>
    </location>
</feature>
<reference evidence="2" key="1">
    <citation type="submission" date="2022-08" db="EMBL/GenBank/DDBJ databases">
        <authorList>
            <person name="Giroux E."/>
            <person name="Giroux E."/>
        </authorList>
    </citation>
    <scope>NUCLEOTIDE SEQUENCE</scope>
    <source>
        <strain evidence="2">H1091258</strain>
    </source>
</reference>
<feature type="region of interest" description="Disordered" evidence="1">
    <location>
        <begin position="331"/>
        <end position="378"/>
    </location>
</feature>
<evidence type="ECO:0000313" key="2">
    <source>
        <dbReference type="EMBL" id="CAI0641117.1"/>
    </source>
</evidence>
<feature type="region of interest" description="Disordered" evidence="1">
    <location>
        <begin position="1617"/>
        <end position="1679"/>
    </location>
</feature>
<accession>A0A9W4RH11</accession>
<sequence>MAEHYVCAAIYAEALNGTEVNHDTCAPFQFDENYVARPVDHSEGLIRILQSHENQSDTKNGIAGDDFFTGVNDRKCNLRDYRSFPIIYYQEPKPHTFINWFYHNYAINQSPVNFAQCNFFVINRAREALKHPYPETTSFAHGTPFIITTTSPGGGNDPTIVPVIFPFKGPTIICFGCFPGIDFPPKFKLTLKVPEFCIKIFFIEIGNCDKGGDDEGGDDNEDDKNDDKKNDDDKKDDKTETEEKSTSTSTSSCTTTVTATRQSVFCSVTVTSITSGGNARRDAQAAATNCVTSAYTTVTGCSTTPAATTVTRTSTANRSYPTRLLCRPDTCGGGDGSSCSKPLDRSSSSQELTRRTADLEKRGQTVDGEWPDPEDYEGDRSKFMVAQMAEIRDWQMVGRHRGPDVNGLYEPQYVQHGAAAIVGPQFGGMVTSKYVLFGKDVASIALEKLYGCSSIIVVSQRGAFVNHIWEPQFADEDEWKFTVEDDNSELWKGLHSAGQRSRWRRVVDFARYGLTDLVGKERLGPPGTMFGDVAIPDDDDRDKKSSEDLNTRAFILTPRETPQRMVDSDDGTDIKFLPDEILIPDPINAMDGTIAYKDQVEFMKSMVSSLYGDIDVEVITYSPPLGTLQMAIDRYDRFVERGYKDAGGEEFYQEILENDRYQSEVFGPTPRGKLLLQYQPADAEDCRDQAAWRLWIEDRELGDRSDQWKACEDQIFVAPTTQENKIKACPVHFPQLCRPGKCGGSGGSSCPRPQKRTAAEEILLAHRSLELAKRGLPGHGFWYDPDEDYTPENRAKFLPDQIKEIREWHAIKDEIGLDIRGGYTPEYVYLGEAPIVDEEMGGLMTSTYIRFGKDVSAIALEGLYGCTSIVIVSQRGAWVSHIWEDQLGNKESWALMREKLGPLRKGYHDKAPHDREYAARDYMMYGLEDMIMKPDLGPEGVLFGDVRENGDDPNQKTSQDISVRAFIVTPKERPKRWAGKELIPDEDLVFPGNLAYQPQVKVLKRIISDIFGEIPVEVFLAKGTRGKLLLQYQPADPDVCRDEAEWRLWIEDHEVGDRSDQWTASVDQTYVWNNVPSNSKRSSNGSDHTADTLRSRQNKVKACPVYQEERCEVSDCGDACPVILWKDVEKPTWMTKRGMPVEGDWPDPEDYPEGRRDRFLINEFQLITTWDPSPNNQDLEFFGGYDPVWVRHGQPEHVGVEMAGMTTSNHVRFDSQVAAITIGGLYGCTAVVVVSQRGAWVSHIWENQIYTQKEFTFLVNDMLPKGIAPGEPGAEWMKFGMNTMVENPDRAPEGVMFGDVKEKDDNTKDDAKSTQDIGTRAYIIAPRVRAERFRNGQLVPESEFLNDLNHNMGQIRYPSQVGKLKQIVRDSLGDIPVETLGYSPQSLPNRIVEKYEMLRMERVRAGKQETPEEASARRKECRGFQENVARTSVRGKLLIQYHPAKTCNDMASWRLWWENREIGNKYDSWVPESNQIFQSKNAPRQVCSIRKPTSGASTATKGASSRTQKPTGSLAATRSAGSNSTRPGMTGTGSPPRVTTTGSLNATITRRPGSTGSATKSGALTSTTKVINSKTTSLNNTTTFANSKTASSTNTTTFINSKTASLSNTTTFINSKTASHSKDASQSSSKPSTTSPRSTPATKTTHTSTTTSPSTSQPKTSTSRAPATTSTKPKEAEPSQGVEIYYELAIRVRQGAQTRTGRWVMIARGSTDSDPCTAPHMGEADPVDDLKSEPWPESISTISDIHGRKKCKYASKDGGPGKFSCDGVSSFDCVTHTGYDADEDSSTSLRCGELGPSQKSYDPRVTCWFPVK</sequence>
<organism evidence="2 3">
    <name type="scientific">Colletotrichum noveboracense</name>
    <dbReference type="NCBI Taxonomy" id="2664923"/>
    <lineage>
        <taxon>Eukaryota</taxon>
        <taxon>Fungi</taxon>
        <taxon>Dikarya</taxon>
        <taxon>Ascomycota</taxon>
        <taxon>Pezizomycotina</taxon>
        <taxon>Sordariomycetes</taxon>
        <taxon>Hypocreomycetidae</taxon>
        <taxon>Glomerellales</taxon>
        <taxon>Glomerellaceae</taxon>
        <taxon>Colletotrichum</taxon>
        <taxon>Colletotrichum gloeosporioides species complex</taxon>
    </lineage>
</organism>
<comment type="caution">
    <text evidence="2">The sequence shown here is derived from an EMBL/GenBank/DDBJ whole genome shotgun (WGS) entry which is preliminary data.</text>
</comment>
<feature type="compositionally biased region" description="Low complexity" evidence="1">
    <location>
        <begin position="1624"/>
        <end position="1671"/>
    </location>
</feature>
<feature type="compositionally biased region" description="Acidic residues" evidence="1">
    <location>
        <begin position="212"/>
        <end position="224"/>
    </location>
</feature>
<proteinExistence type="predicted"/>
<protein>
    <submittedName>
        <fullName evidence="2">Uncharacterized protein</fullName>
    </submittedName>
</protein>
<name>A0A9W4RH11_9PEZI</name>